<name>A0A443KFK4_9RHOB</name>
<organism evidence="1 2">
    <name type="scientific">Paenirhodobacter populi</name>
    <dbReference type="NCBI Taxonomy" id="2306993"/>
    <lineage>
        <taxon>Bacteria</taxon>
        <taxon>Pseudomonadati</taxon>
        <taxon>Pseudomonadota</taxon>
        <taxon>Alphaproteobacteria</taxon>
        <taxon>Rhodobacterales</taxon>
        <taxon>Rhodobacter group</taxon>
        <taxon>Paenirhodobacter</taxon>
    </lineage>
</organism>
<gene>
    <name evidence="1" type="ORF">D2T29_10770</name>
</gene>
<dbReference type="Gene3D" id="1.10.10.10">
    <property type="entry name" value="Winged helix-like DNA-binding domain superfamily/Winged helix DNA-binding domain"/>
    <property type="match status" value="1"/>
</dbReference>
<comment type="caution">
    <text evidence="1">The sequence shown here is derived from an EMBL/GenBank/DDBJ whole genome shotgun (WGS) entry which is preliminary data.</text>
</comment>
<proteinExistence type="predicted"/>
<reference evidence="1 2" key="2">
    <citation type="submission" date="2019-01" db="EMBL/GenBank/DDBJ databases">
        <authorList>
            <person name="Li Y."/>
        </authorList>
    </citation>
    <scope>NUCLEOTIDE SEQUENCE [LARGE SCALE GENOMIC DNA]</scope>
    <source>
        <strain evidence="1 2">07D10-4-3</strain>
    </source>
</reference>
<accession>A0A443KFK4</accession>
<evidence type="ECO:0000313" key="2">
    <source>
        <dbReference type="Proteomes" id="UP000284451"/>
    </source>
</evidence>
<dbReference type="Pfam" id="PF13384">
    <property type="entry name" value="HTH_23"/>
    <property type="match status" value="1"/>
</dbReference>
<dbReference type="EMBL" id="SAUY01000011">
    <property type="protein sequence ID" value="RWR31541.1"/>
    <property type="molecule type" value="Genomic_DNA"/>
</dbReference>
<dbReference type="InterPro" id="IPR036388">
    <property type="entry name" value="WH-like_DNA-bd_sf"/>
</dbReference>
<reference evidence="1 2" key="1">
    <citation type="submission" date="2019-01" db="EMBL/GenBank/DDBJ databases">
        <title>Sinorhodobacter populi sp. nov. isolated from the symptomatic bark tissue of Populus euramericana canker.</title>
        <authorList>
            <person name="Xu G."/>
        </authorList>
    </citation>
    <scope>NUCLEOTIDE SEQUENCE [LARGE SCALE GENOMIC DNA]</scope>
    <source>
        <strain evidence="1 2">07D10-4-3</strain>
    </source>
</reference>
<dbReference type="Proteomes" id="UP000284451">
    <property type="component" value="Unassembled WGS sequence"/>
</dbReference>
<sequence length="167" mass="18591">MWQAMRAAVSVPETVQEAWAAHVEHEALAAARYAFCPDYTPWEWESAWCSALEYLLDNLRTPTAEGITARLEWMDFLANRDFARGIDPDKAMIAALKADFATFSASVQSGHVQSAMQDESQPQRSADRATTVRAMLAAEPGLSDREIARRVGCSPQTVGNWRRRMAA</sequence>
<protein>
    <submittedName>
        <fullName evidence="1">Helix-turn-helix domain-containing protein</fullName>
    </submittedName>
</protein>
<dbReference type="AlphaFoldDB" id="A0A443KFK4"/>
<evidence type="ECO:0000313" key="1">
    <source>
        <dbReference type="EMBL" id="RWR31541.1"/>
    </source>
</evidence>